<organism evidence="2 3">
    <name type="scientific">Sinomicrobium weinanense</name>
    <dbReference type="NCBI Taxonomy" id="2842200"/>
    <lineage>
        <taxon>Bacteria</taxon>
        <taxon>Pseudomonadati</taxon>
        <taxon>Bacteroidota</taxon>
        <taxon>Flavobacteriia</taxon>
        <taxon>Flavobacteriales</taxon>
        <taxon>Flavobacteriaceae</taxon>
        <taxon>Sinomicrobium</taxon>
    </lineage>
</organism>
<dbReference type="Proteomes" id="UP000653730">
    <property type="component" value="Unassembled WGS sequence"/>
</dbReference>
<sequence length="385" mass="43784">MNTSIQEAINRLTNLLEAQYIYASAMPAGKEERTLLVVLLKEGDPGLSEDVVSLTGKVFREHTGFLLRVYSLPYAERLIREGNLFFIRICQTKNLVYRHPEQHAPAPAKDMDQELALAAAKRNFDSGMARARAFREGAVFFEKKEDYSQAAFMLHQSVELGFRLAELEAMGKEKICHSITGHRKYVKVFIPELYTLFNPEKEEENNLLQLLDHAYKGVRYSRDFSITPEQLAHISVKSEKQLAILEKLFNPEGGEIYGTKSINKEKAGERSSENTLEEFQNIKQGLQKLVAGKFFKLRPGSPRTFYKSDFMFDGPADVLYNVSGLIKVCIVALGDSGDSFSELVPQPHINIRSALEFALQLLPYEEMEYLDDLIKNIDEIKIPME</sequence>
<dbReference type="Pfam" id="PF05168">
    <property type="entry name" value="HEPN"/>
    <property type="match status" value="1"/>
</dbReference>
<dbReference type="PROSITE" id="PS50910">
    <property type="entry name" value="HEPN"/>
    <property type="match status" value="1"/>
</dbReference>
<proteinExistence type="predicted"/>
<name>A0A926Q3Z2_9FLAO</name>
<dbReference type="Gene3D" id="1.20.120.330">
    <property type="entry name" value="Nucleotidyltransferases domain 2"/>
    <property type="match status" value="1"/>
</dbReference>
<evidence type="ECO:0000313" key="2">
    <source>
        <dbReference type="EMBL" id="MBC9798082.1"/>
    </source>
</evidence>
<feature type="domain" description="HEPN" evidence="1">
    <location>
        <begin position="128"/>
        <end position="248"/>
    </location>
</feature>
<reference evidence="2 3" key="1">
    <citation type="submission" date="2020-09" db="EMBL/GenBank/DDBJ databases">
        <title>Sinomicrobium weinanense sp. nov., a halophilic bacteria isolated from saline-alkali soil.</title>
        <authorList>
            <person name="Wu P."/>
            <person name="Ren H."/>
            <person name="Mei Y."/>
            <person name="Liang Y."/>
            <person name="Chen Z."/>
        </authorList>
    </citation>
    <scope>NUCLEOTIDE SEQUENCE [LARGE SCALE GENOMIC DNA]</scope>
    <source>
        <strain evidence="2 3">FJxs</strain>
    </source>
</reference>
<dbReference type="SUPFAM" id="SSF81593">
    <property type="entry name" value="Nucleotidyltransferase substrate binding subunit/domain"/>
    <property type="match status" value="1"/>
</dbReference>
<protein>
    <submittedName>
        <fullName evidence="2">HEPN domain-containing protein</fullName>
    </submittedName>
</protein>
<dbReference type="RefSeq" id="WP_187967207.1">
    <property type="nucleotide sequence ID" value="NZ_JACVDC010000088.1"/>
</dbReference>
<dbReference type="AlphaFoldDB" id="A0A926Q3Z2"/>
<comment type="caution">
    <text evidence="2">The sequence shown here is derived from an EMBL/GenBank/DDBJ whole genome shotgun (WGS) entry which is preliminary data.</text>
</comment>
<evidence type="ECO:0000259" key="1">
    <source>
        <dbReference type="PROSITE" id="PS50910"/>
    </source>
</evidence>
<dbReference type="EMBL" id="JACVDC010000088">
    <property type="protein sequence ID" value="MBC9798082.1"/>
    <property type="molecule type" value="Genomic_DNA"/>
</dbReference>
<gene>
    <name evidence="2" type="ORF">IBL28_19080</name>
</gene>
<evidence type="ECO:0000313" key="3">
    <source>
        <dbReference type="Proteomes" id="UP000653730"/>
    </source>
</evidence>
<accession>A0A926Q3Z2</accession>
<keyword evidence="3" id="KW-1185">Reference proteome</keyword>
<dbReference type="InterPro" id="IPR007842">
    <property type="entry name" value="HEPN_dom"/>
</dbReference>